<comment type="caution">
    <text evidence="3">The sequence shown here is derived from an EMBL/GenBank/DDBJ whole genome shotgun (WGS) entry which is preliminary data.</text>
</comment>
<name>A0ABD5EUD7_9ACTN</name>
<dbReference type="InterPro" id="IPR011990">
    <property type="entry name" value="TPR-like_helical_dom_sf"/>
</dbReference>
<evidence type="ECO:0000259" key="2">
    <source>
        <dbReference type="PROSITE" id="PS50043"/>
    </source>
</evidence>
<feature type="region of interest" description="Disordered" evidence="1">
    <location>
        <begin position="1"/>
        <end position="30"/>
    </location>
</feature>
<dbReference type="SUPFAM" id="SSF52540">
    <property type="entry name" value="P-loop containing nucleoside triphosphate hydrolases"/>
    <property type="match status" value="1"/>
</dbReference>
<dbReference type="Pfam" id="PF00196">
    <property type="entry name" value="GerE"/>
    <property type="match status" value="1"/>
</dbReference>
<dbReference type="Pfam" id="PF25873">
    <property type="entry name" value="WHD_MalT"/>
    <property type="match status" value="1"/>
</dbReference>
<dbReference type="InterPro" id="IPR000792">
    <property type="entry name" value="Tscrpt_reg_LuxR_C"/>
</dbReference>
<feature type="domain" description="HTH luxR-type" evidence="2">
    <location>
        <begin position="836"/>
        <end position="901"/>
    </location>
</feature>
<feature type="region of interest" description="Disordered" evidence="1">
    <location>
        <begin position="813"/>
        <end position="832"/>
    </location>
</feature>
<dbReference type="Proteomes" id="UP001183535">
    <property type="component" value="Unassembled WGS sequence"/>
</dbReference>
<dbReference type="AlphaFoldDB" id="A0ABD5EUD7"/>
<dbReference type="InterPro" id="IPR027417">
    <property type="entry name" value="P-loop_NTPase"/>
</dbReference>
<dbReference type="SUPFAM" id="SSF46894">
    <property type="entry name" value="C-terminal effector domain of the bipartite response regulators"/>
    <property type="match status" value="1"/>
</dbReference>
<feature type="compositionally biased region" description="Low complexity" evidence="1">
    <location>
        <begin position="820"/>
        <end position="832"/>
    </location>
</feature>
<dbReference type="PRINTS" id="PR00038">
    <property type="entry name" value="HTHLUXR"/>
</dbReference>
<evidence type="ECO:0000313" key="4">
    <source>
        <dbReference type="Proteomes" id="UP001183535"/>
    </source>
</evidence>
<keyword evidence="4" id="KW-1185">Reference proteome</keyword>
<dbReference type="Gene3D" id="3.40.50.300">
    <property type="entry name" value="P-loop containing nucleotide triphosphate hydrolases"/>
    <property type="match status" value="1"/>
</dbReference>
<dbReference type="Gene3D" id="1.25.40.10">
    <property type="entry name" value="Tetratricopeptide repeat domain"/>
    <property type="match status" value="1"/>
</dbReference>
<dbReference type="CDD" id="cd06170">
    <property type="entry name" value="LuxR_C_like"/>
    <property type="match status" value="1"/>
</dbReference>
<gene>
    <name evidence="3" type="ORF">RM877_26925</name>
</gene>
<reference evidence="4" key="1">
    <citation type="submission" date="2023-07" db="EMBL/GenBank/DDBJ databases">
        <title>30 novel species of actinomycetes from the DSMZ collection.</title>
        <authorList>
            <person name="Nouioui I."/>
        </authorList>
    </citation>
    <scope>NUCLEOTIDE SEQUENCE [LARGE SCALE GENOMIC DNA]</scope>
    <source>
        <strain evidence="4">DSM 41981</strain>
    </source>
</reference>
<accession>A0ABD5EUD7</accession>
<dbReference type="SMART" id="SM00421">
    <property type="entry name" value="HTH_LUXR"/>
    <property type="match status" value="1"/>
</dbReference>
<proteinExistence type="predicted"/>
<dbReference type="EMBL" id="JAVRES010000016">
    <property type="protein sequence ID" value="MDT0438323.1"/>
    <property type="molecule type" value="Genomic_DNA"/>
</dbReference>
<dbReference type="Gene3D" id="1.10.10.10">
    <property type="entry name" value="Winged helix-like DNA-binding domain superfamily/Winged helix DNA-binding domain"/>
    <property type="match status" value="1"/>
</dbReference>
<evidence type="ECO:0000313" key="3">
    <source>
        <dbReference type="EMBL" id="MDT0438323.1"/>
    </source>
</evidence>
<evidence type="ECO:0000256" key="1">
    <source>
        <dbReference type="SAM" id="MobiDB-lite"/>
    </source>
</evidence>
<dbReference type="PROSITE" id="PS50043">
    <property type="entry name" value="HTH_LUXR_2"/>
    <property type="match status" value="1"/>
</dbReference>
<sequence length="903" mass="95018">MGDTRTGHTASRAPRRDPVPSADAPPDGTEPLLVSRFAVPPLPPTFVRRARLLERLTAGAAGPLTLVTGPAGAGKTLCVADWAGHGPAPRAGAWLTVEQGCTSPGPFWAHVLGAMRHHGVSLPPGTGRPGRAPAAVDDTALARLAAHLESRAEPVLLVLDGFDRVTAPEVAAQVEFVLRHAGQGLRLVLVCRARPLLALHRWRVAGEVTEVRAADLAFGPRETAALLVRHGLRPSAEQARLLADRTEGWAAGIRLYALAAARGDDPATGRADLDAEHGTVADFLLGEVLAAQPPAARDLLLRASVLEQVEPDLADALTGREDAEGLLAELERANAFVRAVGPSRYRVHPLFARALRARLRSRCPGLERELRCAAARRLRATGRLADALPHAAAAGEWASAAELFVGSLAVGRLLTDVGRQGLDADLAGLPDDVPGAAAHLLRAARGLARYDVAAGVVQLRRAEEELRRRPQDRVEARLSLALLRVLASRLLGSADRAEAAFLEAGRLGRLVPAAEREPHPELSALLLANLGAARLWAGRLDSAREALTAAVALPDVPETAAPRHEALGRIALIDFLSGWYLRAEDSARSAVLVAERAGLPVARCDGVAHLVLAGVAVERDALGAARTALRRAASSAGYGNDPLVTSGVATMRARALLAEGDTRACLRALAEADDRSPAGVRSPWVGARVALAEATAHLADQEPAAALRALDAVSADSTERAVVAARARLAQGDHPSALDLLAAHPVAPGEGPALVVRAVLARAEIAERLGETRTARRLALRALDIAGPERLRRPFLECGPWLGRVLRGHAGPDGAGLPGAGTADRPDPAGADADARAVVVEPLSGRERDVLRQVAQLKSTEEVAEDLFLSVNTVKSHLKSIFRKLGATRRGEAVRRARELDLI</sequence>
<dbReference type="InterPro" id="IPR036388">
    <property type="entry name" value="WH-like_DNA-bd_sf"/>
</dbReference>
<organism evidence="3 4">
    <name type="scientific">Streptomyces doudnae</name>
    <dbReference type="NCBI Taxonomy" id="3075536"/>
    <lineage>
        <taxon>Bacteria</taxon>
        <taxon>Bacillati</taxon>
        <taxon>Actinomycetota</taxon>
        <taxon>Actinomycetes</taxon>
        <taxon>Kitasatosporales</taxon>
        <taxon>Streptomycetaceae</taxon>
        <taxon>Streptomyces</taxon>
    </lineage>
</organism>
<dbReference type="RefSeq" id="WP_093835392.1">
    <property type="nucleotide sequence ID" value="NZ_JAVRES010000016.1"/>
</dbReference>
<dbReference type="InterPro" id="IPR016032">
    <property type="entry name" value="Sig_transdc_resp-reg_C-effctor"/>
</dbReference>
<protein>
    <submittedName>
        <fullName evidence="3">LuxR C-terminal-related transcriptional regulator</fullName>
    </submittedName>
</protein>
<dbReference type="InterPro" id="IPR059106">
    <property type="entry name" value="WHD_MalT"/>
</dbReference>